<reference evidence="1 2" key="1">
    <citation type="submission" date="2024-02" db="EMBL/GenBank/DDBJ databases">
        <authorList>
            <person name="Chen Y."/>
            <person name="Shah S."/>
            <person name="Dougan E. K."/>
            <person name="Thang M."/>
            <person name="Chan C."/>
        </authorList>
    </citation>
    <scope>NUCLEOTIDE SEQUENCE [LARGE SCALE GENOMIC DNA]</scope>
</reference>
<dbReference type="PANTHER" id="PTHR47447">
    <property type="entry name" value="OS03G0856100 PROTEIN"/>
    <property type="match status" value="1"/>
</dbReference>
<evidence type="ECO:0000313" key="2">
    <source>
        <dbReference type="Proteomes" id="UP001642484"/>
    </source>
</evidence>
<evidence type="ECO:0000313" key="1">
    <source>
        <dbReference type="EMBL" id="CAK9011270.1"/>
    </source>
</evidence>
<dbReference type="EMBL" id="CAXAMN010004858">
    <property type="protein sequence ID" value="CAK9011270.1"/>
    <property type="molecule type" value="Genomic_DNA"/>
</dbReference>
<name>A0ABP0JAC7_9DINO</name>
<accession>A0ABP0JAC7</accession>
<dbReference type="InterPro" id="IPR011990">
    <property type="entry name" value="TPR-like_helical_dom_sf"/>
</dbReference>
<dbReference type="Pfam" id="PF01535">
    <property type="entry name" value="PPR"/>
    <property type="match status" value="2"/>
</dbReference>
<dbReference type="PANTHER" id="PTHR47447:SF17">
    <property type="entry name" value="OS12G0638900 PROTEIN"/>
    <property type="match status" value="1"/>
</dbReference>
<keyword evidence="2" id="KW-1185">Reference proteome</keyword>
<dbReference type="Proteomes" id="UP001642484">
    <property type="component" value="Unassembled WGS sequence"/>
</dbReference>
<proteinExistence type="predicted"/>
<comment type="caution">
    <text evidence="1">The sequence shown here is derived from an EMBL/GenBank/DDBJ whole genome shotgun (WGS) entry which is preliminary data.</text>
</comment>
<organism evidence="1 2">
    <name type="scientific">Durusdinium trenchii</name>
    <dbReference type="NCBI Taxonomy" id="1381693"/>
    <lineage>
        <taxon>Eukaryota</taxon>
        <taxon>Sar</taxon>
        <taxon>Alveolata</taxon>
        <taxon>Dinophyceae</taxon>
        <taxon>Suessiales</taxon>
        <taxon>Symbiodiniaceae</taxon>
        <taxon>Durusdinium</taxon>
    </lineage>
</organism>
<sequence>MARTCWARAAAVQRLFRRSAATQHSPLEQQVLAGLPNICQSPAMENAWQQVQPLLSSKDTSSLVDGLSLLVAAALASDDLPRARRICLRLLALQEAELGPSKKTVDLLPASVLHALICAHARLGDADAAFAFLGSLETPGAPIPVEIFESLIEGLVSRGRARSAFGAFERMRSWALLEPTVKLYVQMIKACSLVRDPDRAEALIEEMKNKYGPANEEAHSEFIIALASRRRTASRAFQLASESSRRGLAPSARLCVALARACAETSNAEEAKQLRRRMRAAQVEPDVGLRADLVRAFGQAAALVQEPGLRGRLLANAWRELQESRQQGPIPLELLHAMLAAYCSCGAPTQAEEILLMSREELGVEPDETAYHLVLSALATSHAGRFRELWRRLQRQTPLRPTAKMLPVALKVALVLQDMTLARSVLELMFHQRLTVEPQLAEQLAKSPELRRLLKAFQRVGAVDSESGERR</sequence>
<protein>
    <submittedName>
        <fullName evidence="1">Uncharacterized protein</fullName>
    </submittedName>
</protein>
<dbReference type="Gene3D" id="1.25.40.10">
    <property type="entry name" value="Tetratricopeptide repeat domain"/>
    <property type="match status" value="2"/>
</dbReference>
<dbReference type="InterPro" id="IPR002885">
    <property type="entry name" value="PPR_rpt"/>
</dbReference>
<gene>
    <name evidence="1" type="ORF">CCMP2556_LOCUS10387</name>
</gene>